<dbReference type="PANTHER" id="PTHR42731">
    <property type="entry name" value="SLL1084 PROTEIN"/>
    <property type="match status" value="1"/>
</dbReference>
<feature type="domain" description="Radical SAM core" evidence="1">
    <location>
        <begin position="164"/>
        <end position="388"/>
    </location>
</feature>
<dbReference type="EMBL" id="CP000742">
    <property type="protein sequence ID" value="ABR54353.1"/>
    <property type="molecule type" value="Genomic_DNA"/>
</dbReference>
<dbReference type="InterPro" id="IPR023404">
    <property type="entry name" value="rSAM_horseshoe"/>
</dbReference>
<accession>A6UPD1</accession>
<evidence type="ECO:0000259" key="1">
    <source>
        <dbReference type="PROSITE" id="PS51918"/>
    </source>
</evidence>
<organism evidence="2 3">
    <name type="scientific">Methanococcus vannielii (strain ATCC 35089 / DSM 1224 / JCM 13029 / OCM 148 / SB)</name>
    <dbReference type="NCBI Taxonomy" id="406327"/>
    <lineage>
        <taxon>Archaea</taxon>
        <taxon>Methanobacteriati</taxon>
        <taxon>Methanobacteriota</taxon>
        <taxon>Methanomada group</taxon>
        <taxon>Methanococci</taxon>
        <taxon>Methanococcales</taxon>
        <taxon>Methanococcaceae</taxon>
        <taxon>Methanococcus</taxon>
    </lineage>
</organism>
<dbReference type="Pfam" id="PF04055">
    <property type="entry name" value="Radical_SAM"/>
    <property type="match status" value="1"/>
</dbReference>
<dbReference type="InterPro" id="IPR045784">
    <property type="entry name" value="Radical_SAM_N2"/>
</dbReference>
<dbReference type="Pfam" id="PF19864">
    <property type="entry name" value="Radical_SAM_N2"/>
    <property type="match status" value="1"/>
</dbReference>
<dbReference type="STRING" id="406327.Mevan_0446"/>
<dbReference type="Gene3D" id="3.80.30.20">
    <property type="entry name" value="tm_1862 like domain"/>
    <property type="match status" value="1"/>
</dbReference>
<dbReference type="Gene3D" id="3.40.50.280">
    <property type="entry name" value="Cobalamin-binding domain"/>
    <property type="match status" value="1"/>
</dbReference>
<dbReference type="eggNOG" id="arCOG01355">
    <property type="taxonomic scope" value="Archaea"/>
</dbReference>
<name>A6UPD1_METVS</name>
<dbReference type="GeneID" id="5325408"/>
<dbReference type="SFLD" id="SFLDG01082">
    <property type="entry name" value="B12-binding_domain_containing"/>
    <property type="match status" value="1"/>
</dbReference>
<dbReference type="OrthoDB" id="2305at2157"/>
<evidence type="ECO:0000313" key="3">
    <source>
        <dbReference type="Proteomes" id="UP000001107"/>
    </source>
</evidence>
<evidence type="ECO:0000313" key="2">
    <source>
        <dbReference type="EMBL" id="ABR54353.1"/>
    </source>
</evidence>
<dbReference type="PANTHER" id="PTHR42731:SF1">
    <property type="entry name" value="RADICAL SAM DOMAIN PROTEIN"/>
    <property type="match status" value="1"/>
</dbReference>
<dbReference type="SUPFAM" id="SSF102114">
    <property type="entry name" value="Radical SAM enzymes"/>
    <property type="match status" value="1"/>
</dbReference>
<dbReference type="KEGG" id="mvn:Mevan_0446"/>
<proteinExistence type="predicted"/>
<dbReference type="PROSITE" id="PS51918">
    <property type="entry name" value="RADICAL_SAM"/>
    <property type="match status" value="1"/>
</dbReference>
<dbReference type="Proteomes" id="UP000001107">
    <property type="component" value="Chromosome"/>
</dbReference>
<reference evidence="2" key="1">
    <citation type="submission" date="2007-06" db="EMBL/GenBank/DDBJ databases">
        <title>Complete sequence of Methanococcus vannielii SB.</title>
        <authorList>
            <consortium name="US DOE Joint Genome Institute"/>
            <person name="Copeland A."/>
            <person name="Lucas S."/>
            <person name="Lapidus A."/>
            <person name="Barry K."/>
            <person name="Glavina del Rio T."/>
            <person name="Dalin E."/>
            <person name="Tice H."/>
            <person name="Pitluck S."/>
            <person name="Chain P."/>
            <person name="Malfatti S."/>
            <person name="Shin M."/>
            <person name="Vergez L."/>
            <person name="Schmutz J."/>
            <person name="Larimer F."/>
            <person name="Land M."/>
            <person name="Hauser L."/>
            <person name="Kyrpides N."/>
            <person name="Anderson I."/>
            <person name="Sieprawska-Lupa M."/>
            <person name="Whitman W.B."/>
            <person name="Richardson P."/>
        </authorList>
    </citation>
    <scope>NUCLEOTIDE SEQUENCE [LARGE SCALE GENOMIC DNA]</scope>
    <source>
        <strain evidence="2">SB</strain>
    </source>
</reference>
<dbReference type="GO" id="GO:0003824">
    <property type="term" value="F:catalytic activity"/>
    <property type="evidence" value="ECO:0007669"/>
    <property type="project" value="InterPro"/>
</dbReference>
<gene>
    <name evidence="2" type="ordered locus">Mevan_0446</name>
</gene>
<dbReference type="InterPro" id="IPR007197">
    <property type="entry name" value="rSAM"/>
</dbReference>
<dbReference type="SFLD" id="SFLDS00029">
    <property type="entry name" value="Radical_SAM"/>
    <property type="match status" value="1"/>
</dbReference>
<dbReference type="GO" id="GO:0051536">
    <property type="term" value="F:iron-sulfur cluster binding"/>
    <property type="evidence" value="ECO:0007669"/>
    <property type="project" value="InterPro"/>
</dbReference>
<dbReference type="InterPro" id="IPR058240">
    <property type="entry name" value="rSAM_sf"/>
</dbReference>
<protein>
    <submittedName>
        <fullName evidence="2">Radical SAM domain protein</fullName>
    </submittedName>
</protein>
<keyword evidence="3" id="KW-1185">Reference proteome</keyword>
<dbReference type="AlphaFoldDB" id="A6UPD1"/>
<dbReference type="HOGENOM" id="CLU_011543_3_3_2"/>
<sequence>MAIKNVSIVYPNKFTGGIACLAVHVLNSHLNSYRDIFSNVYFIENYSEIKNNDAILITLQYENDYFNALKIVEELRLKNKNAIFIAGGPCAISNPLPMAEFFDAFVIGEIENTDILYELINGNFNVQGVFLPSKLDEDKKIKRIYPKKLDVNNYPVKQQTHESGAYGKAYLLEIGRGCIRKCGFCMAKCIYSPPRYRKIDDLKYLVDEGLKYTDANKVALIAPSVSDYKNILELCEYISEKNVLISPSSLRADTVTDELLKLLNLKTLTIAPEAGSESLRNLIDKELNEESIFNAIEIAKKHGINTVKLYYMVGFPNETPEDISEIITLTKKIKERVRKVDVSINPMVPKPHTKFEMSEFNLNSKSTIKYIEKELKKSKVSVDYENFNSMVTQTILARGGLEISKALKITKTPSKLASYVDKNIYLSKLTKKPWGFIEL</sequence>
<dbReference type="InterPro" id="IPR006638">
    <property type="entry name" value="Elp3/MiaA/NifB-like_rSAM"/>
</dbReference>
<dbReference type="SMART" id="SM00729">
    <property type="entry name" value="Elp3"/>
    <property type="match status" value="1"/>
</dbReference>
<dbReference type="RefSeq" id="WP_011972256.1">
    <property type="nucleotide sequence ID" value="NC_009634.1"/>
</dbReference>